<gene>
    <name evidence="1" type="ORF">MA16_Dca027892</name>
</gene>
<organism evidence="1 2">
    <name type="scientific">Dendrobium catenatum</name>
    <dbReference type="NCBI Taxonomy" id="906689"/>
    <lineage>
        <taxon>Eukaryota</taxon>
        <taxon>Viridiplantae</taxon>
        <taxon>Streptophyta</taxon>
        <taxon>Embryophyta</taxon>
        <taxon>Tracheophyta</taxon>
        <taxon>Spermatophyta</taxon>
        <taxon>Magnoliopsida</taxon>
        <taxon>Liliopsida</taxon>
        <taxon>Asparagales</taxon>
        <taxon>Orchidaceae</taxon>
        <taxon>Epidendroideae</taxon>
        <taxon>Malaxideae</taxon>
        <taxon>Dendrobiinae</taxon>
        <taxon>Dendrobium</taxon>
    </lineage>
</organism>
<dbReference type="Proteomes" id="UP000233837">
    <property type="component" value="Unassembled WGS sequence"/>
</dbReference>
<reference evidence="1 2" key="1">
    <citation type="journal article" date="2016" name="Sci. Rep.">
        <title>The Dendrobium catenatum Lindl. genome sequence provides insights into polysaccharide synthase, floral development and adaptive evolution.</title>
        <authorList>
            <person name="Zhang G.Q."/>
            <person name="Xu Q."/>
            <person name="Bian C."/>
            <person name="Tsai W.C."/>
            <person name="Yeh C.M."/>
            <person name="Liu K.W."/>
            <person name="Yoshida K."/>
            <person name="Zhang L.S."/>
            <person name="Chang S.B."/>
            <person name="Chen F."/>
            <person name="Shi Y."/>
            <person name="Su Y.Y."/>
            <person name="Zhang Y.Q."/>
            <person name="Chen L.J."/>
            <person name="Yin Y."/>
            <person name="Lin M."/>
            <person name="Huang H."/>
            <person name="Deng H."/>
            <person name="Wang Z.W."/>
            <person name="Zhu S.L."/>
            <person name="Zhao X."/>
            <person name="Deng C."/>
            <person name="Niu S.C."/>
            <person name="Huang J."/>
            <person name="Wang M."/>
            <person name="Liu G.H."/>
            <person name="Yang H.J."/>
            <person name="Xiao X.J."/>
            <person name="Hsiao Y.Y."/>
            <person name="Wu W.L."/>
            <person name="Chen Y.Y."/>
            <person name="Mitsuda N."/>
            <person name="Ohme-Takagi M."/>
            <person name="Luo Y.B."/>
            <person name="Van de Peer Y."/>
            <person name="Liu Z.J."/>
        </authorList>
    </citation>
    <scope>NUCLEOTIDE SEQUENCE [LARGE SCALE GENOMIC DNA]</scope>
    <source>
        <tissue evidence="1">The whole plant</tissue>
    </source>
</reference>
<sequence>MLEAGIIRPNVNPFSSSILLVKKKDDSWRFCGLQGDQQENCARKVSYTSD</sequence>
<keyword evidence="2" id="KW-1185">Reference proteome</keyword>
<evidence type="ECO:0000313" key="1">
    <source>
        <dbReference type="EMBL" id="PKU62061.1"/>
    </source>
</evidence>
<name>A0A2I0VF62_9ASPA</name>
<proteinExistence type="predicted"/>
<dbReference type="SUPFAM" id="SSF56672">
    <property type="entry name" value="DNA/RNA polymerases"/>
    <property type="match status" value="1"/>
</dbReference>
<dbReference type="Gene3D" id="3.10.10.10">
    <property type="entry name" value="HIV Type 1 Reverse Transcriptase, subunit A, domain 1"/>
    <property type="match status" value="1"/>
</dbReference>
<evidence type="ECO:0000313" key="2">
    <source>
        <dbReference type="Proteomes" id="UP000233837"/>
    </source>
</evidence>
<dbReference type="AlphaFoldDB" id="A0A2I0VF62"/>
<accession>A0A2I0VF62</accession>
<protein>
    <submittedName>
        <fullName evidence="1">Putative mitochondrial protein</fullName>
    </submittedName>
</protein>
<dbReference type="EMBL" id="KZ504524">
    <property type="protein sequence ID" value="PKU62061.1"/>
    <property type="molecule type" value="Genomic_DNA"/>
</dbReference>
<dbReference type="InterPro" id="IPR043502">
    <property type="entry name" value="DNA/RNA_pol_sf"/>
</dbReference>
<reference evidence="1 2" key="2">
    <citation type="journal article" date="2017" name="Nature">
        <title>The Apostasia genome and the evolution of orchids.</title>
        <authorList>
            <person name="Zhang G.Q."/>
            <person name="Liu K.W."/>
            <person name="Li Z."/>
            <person name="Lohaus R."/>
            <person name="Hsiao Y.Y."/>
            <person name="Niu S.C."/>
            <person name="Wang J.Y."/>
            <person name="Lin Y.C."/>
            <person name="Xu Q."/>
            <person name="Chen L.J."/>
            <person name="Yoshida K."/>
            <person name="Fujiwara S."/>
            <person name="Wang Z.W."/>
            <person name="Zhang Y.Q."/>
            <person name="Mitsuda N."/>
            <person name="Wang M."/>
            <person name="Liu G.H."/>
            <person name="Pecoraro L."/>
            <person name="Huang H.X."/>
            <person name="Xiao X.J."/>
            <person name="Lin M."/>
            <person name="Wu X.Y."/>
            <person name="Wu W.L."/>
            <person name="Chen Y.Y."/>
            <person name="Chang S.B."/>
            <person name="Sakamoto S."/>
            <person name="Ohme-Takagi M."/>
            <person name="Yagi M."/>
            <person name="Zeng S.J."/>
            <person name="Shen C.Y."/>
            <person name="Yeh C.M."/>
            <person name="Luo Y.B."/>
            <person name="Tsai W.C."/>
            <person name="Van de Peer Y."/>
            <person name="Liu Z.J."/>
        </authorList>
    </citation>
    <scope>NUCLEOTIDE SEQUENCE [LARGE SCALE GENOMIC DNA]</scope>
    <source>
        <tissue evidence="1">The whole plant</tissue>
    </source>
</reference>